<comment type="caution">
    <text evidence="1">The sequence shown here is derived from an EMBL/GenBank/DDBJ whole genome shotgun (WGS) entry which is preliminary data.</text>
</comment>
<accession>A0ACA9K059</accession>
<reference evidence="1" key="1">
    <citation type="submission" date="2021-06" db="EMBL/GenBank/DDBJ databases">
        <authorList>
            <person name="Kallberg Y."/>
            <person name="Tangrot J."/>
            <person name="Rosling A."/>
        </authorList>
    </citation>
    <scope>NUCLEOTIDE SEQUENCE</scope>
    <source>
        <strain evidence="1">IL203A</strain>
    </source>
</reference>
<evidence type="ECO:0000313" key="2">
    <source>
        <dbReference type="Proteomes" id="UP000789702"/>
    </source>
</evidence>
<proteinExistence type="predicted"/>
<sequence length="59" mass="6927">MPYWITKQIFCILRKGNLKSILKGILFLFLLSRREIIFSFNNVPNSLHSNTQTIIIMSN</sequence>
<organism evidence="1 2">
    <name type="scientific">Dentiscutata heterogama</name>
    <dbReference type="NCBI Taxonomy" id="1316150"/>
    <lineage>
        <taxon>Eukaryota</taxon>
        <taxon>Fungi</taxon>
        <taxon>Fungi incertae sedis</taxon>
        <taxon>Mucoromycota</taxon>
        <taxon>Glomeromycotina</taxon>
        <taxon>Glomeromycetes</taxon>
        <taxon>Diversisporales</taxon>
        <taxon>Gigasporaceae</taxon>
        <taxon>Dentiscutata</taxon>
    </lineage>
</organism>
<keyword evidence="2" id="KW-1185">Reference proteome</keyword>
<evidence type="ECO:0000313" key="1">
    <source>
        <dbReference type="EMBL" id="CAG8444423.1"/>
    </source>
</evidence>
<name>A0ACA9K059_9GLOM</name>
<dbReference type="EMBL" id="CAJVPU010000234">
    <property type="protein sequence ID" value="CAG8444423.1"/>
    <property type="molecule type" value="Genomic_DNA"/>
</dbReference>
<gene>
    <name evidence="1" type="ORF">DHETER_LOCUS472</name>
</gene>
<protein>
    <submittedName>
        <fullName evidence="1">11390_t:CDS:1</fullName>
    </submittedName>
</protein>
<dbReference type="Proteomes" id="UP000789702">
    <property type="component" value="Unassembled WGS sequence"/>
</dbReference>